<dbReference type="PANTHER" id="PTHR34309">
    <property type="entry name" value="SLR1406 PROTEIN"/>
    <property type="match status" value="1"/>
</dbReference>
<dbReference type="RefSeq" id="WP_119771666.1">
    <property type="nucleotide sequence ID" value="NZ_QYUO01000003.1"/>
</dbReference>
<dbReference type="InterPro" id="IPR005624">
    <property type="entry name" value="PduO/GlcC-like"/>
</dbReference>
<dbReference type="Pfam" id="PF03928">
    <property type="entry name" value="HbpS-like"/>
    <property type="match status" value="1"/>
</dbReference>
<organism evidence="2 3">
    <name type="scientific">Noviherbaspirillum saxi</name>
    <dbReference type="NCBI Taxonomy" id="2320863"/>
    <lineage>
        <taxon>Bacteria</taxon>
        <taxon>Pseudomonadati</taxon>
        <taxon>Pseudomonadota</taxon>
        <taxon>Betaproteobacteria</taxon>
        <taxon>Burkholderiales</taxon>
        <taxon>Oxalobacteraceae</taxon>
        <taxon>Noviherbaspirillum</taxon>
    </lineage>
</organism>
<dbReference type="PANTHER" id="PTHR34309:SF10">
    <property type="entry name" value="SLR1406 PROTEIN"/>
    <property type="match status" value="1"/>
</dbReference>
<dbReference type="EMBL" id="QYUO01000003">
    <property type="protein sequence ID" value="RJF91768.1"/>
    <property type="molecule type" value="Genomic_DNA"/>
</dbReference>
<proteinExistence type="predicted"/>
<dbReference type="Proteomes" id="UP000265955">
    <property type="component" value="Unassembled WGS sequence"/>
</dbReference>
<dbReference type="InterPro" id="IPR038084">
    <property type="entry name" value="PduO/GlcC-like_sf"/>
</dbReference>
<feature type="chain" id="PRO_5017323564" evidence="1">
    <location>
        <begin position="24"/>
        <end position="167"/>
    </location>
</feature>
<sequence length="167" mass="17373">MKHFYKKLFATMFIAGIEAQALAADASYTVKLMTPEIALKAAQAGLQACRDAGYQIAVAIVDRTGQTQVVLRDRFAGMHTPDAAVNKAWTAVSFKLNTSQFSEATQGGKPASGIRHIPRVLALGGGMLIEAGGTNYGAIGISGAPSGEADDRCAAAGIAAVKEDLEM</sequence>
<reference evidence="3" key="1">
    <citation type="submission" date="2018-09" db="EMBL/GenBank/DDBJ databases">
        <authorList>
            <person name="Zhu H."/>
        </authorList>
    </citation>
    <scope>NUCLEOTIDE SEQUENCE [LARGE SCALE GENOMIC DNA]</scope>
    <source>
        <strain evidence="3">K1R23-30</strain>
    </source>
</reference>
<name>A0A3A3FH98_9BURK</name>
<keyword evidence="3" id="KW-1185">Reference proteome</keyword>
<protein>
    <submittedName>
        <fullName evidence="2">Heme-binding protein</fullName>
    </submittedName>
</protein>
<dbReference type="SUPFAM" id="SSF143744">
    <property type="entry name" value="GlcG-like"/>
    <property type="match status" value="1"/>
</dbReference>
<evidence type="ECO:0000313" key="2">
    <source>
        <dbReference type="EMBL" id="RJF91768.1"/>
    </source>
</evidence>
<gene>
    <name evidence="2" type="ORF">D3871_24055</name>
</gene>
<dbReference type="AlphaFoldDB" id="A0A3A3FH98"/>
<evidence type="ECO:0000256" key="1">
    <source>
        <dbReference type="SAM" id="SignalP"/>
    </source>
</evidence>
<evidence type="ECO:0000313" key="3">
    <source>
        <dbReference type="Proteomes" id="UP000265955"/>
    </source>
</evidence>
<comment type="caution">
    <text evidence="2">The sequence shown here is derived from an EMBL/GenBank/DDBJ whole genome shotgun (WGS) entry which is preliminary data.</text>
</comment>
<dbReference type="OrthoDB" id="1684899at2"/>
<feature type="signal peptide" evidence="1">
    <location>
        <begin position="1"/>
        <end position="23"/>
    </location>
</feature>
<dbReference type="InterPro" id="IPR052517">
    <property type="entry name" value="GlcG_carb_metab_protein"/>
</dbReference>
<dbReference type="Gene3D" id="3.30.450.150">
    <property type="entry name" value="Haem-degrading domain"/>
    <property type="match status" value="1"/>
</dbReference>
<accession>A0A3A3FH98</accession>
<keyword evidence="1" id="KW-0732">Signal</keyword>